<accession>A0A5C1AEG6</accession>
<name>A0A5C1AEG6_9BACT</name>
<dbReference type="KEGG" id="lrs:PX52LOC_03400"/>
<organism evidence="1 2">
    <name type="scientific">Limnoglobus roseus</name>
    <dbReference type="NCBI Taxonomy" id="2598579"/>
    <lineage>
        <taxon>Bacteria</taxon>
        <taxon>Pseudomonadati</taxon>
        <taxon>Planctomycetota</taxon>
        <taxon>Planctomycetia</taxon>
        <taxon>Gemmatales</taxon>
        <taxon>Gemmataceae</taxon>
        <taxon>Limnoglobus</taxon>
    </lineage>
</organism>
<evidence type="ECO:0000313" key="1">
    <source>
        <dbReference type="EMBL" id="QEL16446.1"/>
    </source>
</evidence>
<gene>
    <name evidence="1" type="ORF">PX52LOC_03400</name>
</gene>
<evidence type="ECO:0000313" key="2">
    <source>
        <dbReference type="Proteomes" id="UP000324974"/>
    </source>
</evidence>
<dbReference type="OrthoDB" id="8235942at2"/>
<dbReference type="EMBL" id="CP042425">
    <property type="protein sequence ID" value="QEL16446.1"/>
    <property type="molecule type" value="Genomic_DNA"/>
</dbReference>
<dbReference type="AlphaFoldDB" id="A0A5C1AEG6"/>
<proteinExistence type="predicted"/>
<protein>
    <submittedName>
        <fullName evidence="1">Uncharacterized protein</fullName>
    </submittedName>
</protein>
<dbReference type="Proteomes" id="UP000324974">
    <property type="component" value="Chromosome"/>
</dbReference>
<reference evidence="2" key="1">
    <citation type="submission" date="2019-08" db="EMBL/GenBank/DDBJ databases">
        <title>Limnoglobus roseus gen. nov., sp. nov., a novel freshwater planctomycete with a giant genome from the family Gemmataceae.</title>
        <authorList>
            <person name="Kulichevskaya I.S."/>
            <person name="Naumoff D.G."/>
            <person name="Miroshnikov K."/>
            <person name="Ivanova A."/>
            <person name="Philippov D.A."/>
            <person name="Hakobyan A."/>
            <person name="Rijpstra I.C."/>
            <person name="Sinninghe Damste J.S."/>
            <person name="Liesack W."/>
            <person name="Dedysh S.N."/>
        </authorList>
    </citation>
    <scope>NUCLEOTIDE SEQUENCE [LARGE SCALE GENOMIC DNA]</scope>
    <source>
        <strain evidence="2">PX52</strain>
    </source>
</reference>
<sequence length="96" mass="10396">MAALFFQTRTRTVSPATQGIGEINRLYENELRRLGYADVVRTPSEVAGNKNGCRLSIVHLPIAGANFYEVFMVAGDTVPAAQGVLGEAVAIVFHFL</sequence>
<dbReference type="RefSeq" id="WP_149111175.1">
    <property type="nucleotide sequence ID" value="NZ_CP042425.1"/>
</dbReference>
<keyword evidence="2" id="KW-1185">Reference proteome</keyword>